<keyword evidence="1" id="KW-0812">Transmembrane</keyword>
<accession>A0A5J5LCN3</accession>
<dbReference type="EMBL" id="RQWK01000004">
    <property type="protein sequence ID" value="KAA9404616.1"/>
    <property type="molecule type" value="Genomic_DNA"/>
</dbReference>
<evidence type="ECO:0000256" key="1">
    <source>
        <dbReference type="SAM" id="Phobius"/>
    </source>
</evidence>
<protein>
    <submittedName>
        <fullName evidence="2">Uncharacterized protein</fullName>
    </submittedName>
</protein>
<proteinExistence type="predicted"/>
<evidence type="ECO:0000313" key="2">
    <source>
        <dbReference type="EMBL" id="KAA9404616.1"/>
    </source>
</evidence>
<organism evidence="2 3">
    <name type="scientific">Haloarcula hispanica</name>
    <dbReference type="NCBI Taxonomy" id="51589"/>
    <lineage>
        <taxon>Archaea</taxon>
        <taxon>Methanobacteriati</taxon>
        <taxon>Methanobacteriota</taxon>
        <taxon>Stenosarchaea group</taxon>
        <taxon>Halobacteria</taxon>
        <taxon>Halobacteriales</taxon>
        <taxon>Haloarculaceae</taxon>
        <taxon>Haloarcula</taxon>
    </lineage>
</organism>
<dbReference type="AlphaFoldDB" id="A0A5J5LCN3"/>
<sequence>MIDFSSLDLSGWLILLTSYPVLWMTSGILVVHIGSYIKGNEGNTVDQQYGRAGKVVGKCENFLVLTFVFAGEFTALAVIFAAEGVISLEYPDTHYPAYFLSGTLVNFSYSIAVAMLTVAAIRFGQDAISLIQSCV</sequence>
<keyword evidence="1" id="KW-0472">Membrane</keyword>
<gene>
    <name evidence="2" type="ORF">EGO51_19150</name>
</gene>
<evidence type="ECO:0000313" key="3">
    <source>
        <dbReference type="Proteomes" id="UP000326244"/>
    </source>
</evidence>
<dbReference type="RefSeq" id="WP_151104333.1">
    <property type="nucleotide sequence ID" value="NZ_RQWK01000004.1"/>
</dbReference>
<name>A0A5J5LCN3_HALHI</name>
<feature type="transmembrane region" description="Helical" evidence="1">
    <location>
        <begin position="98"/>
        <end position="121"/>
    </location>
</feature>
<keyword evidence="1" id="KW-1133">Transmembrane helix</keyword>
<comment type="caution">
    <text evidence="2">The sequence shown here is derived from an EMBL/GenBank/DDBJ whole genome shotgun (WGS) entry which is preliminary data.</text>
</comment>
<dbReference type="Proteomes" id="UP000326244">
    <property type="component" value="Unassembled WGS sequence"/>
</dbReference>
<feature type="transmembrane region" description="Helical" evidence="1">
    <location>
        <begin position="62"/>
        <end position="86"/>
    </location>
</feature>
<reference evidence="2 3" key="1">
    <citation type="submission" date="2018-11" db="EMBL/GenBank/DDBJ databases">
        <title>Genomic analysis of Haloarcula hispanica CBA1121.</title>
        <authorList>
            <person name="Kim Y.B."/>
            <person name="Roh S.W."/>
        </authorList>
    </citation>
    <scope>NUCLEOTIDE SEQUENCE [LARGE SCALE GENOMIC DNA]</scope>
    <source>
        <strain evidence="2 3">CBA1121</strain>
    </source>
</reference>
<feature type="transmembrane region" description="Helical" evidence="1">
    <location>
        <begin position="12"/>
        <end position="31"/>
    </location>
</feature>